<sequence length="351" mass="38842">MAASGFEGFEKRLELRFSWHYPARDWLGLRRIEFHHLERVLALVQCTVVSAVGNGFFDAYVLSESSMFVYPTRVIIKTCGTTQLLRSVCPFILLAADLGLTICSCRYTRGSFMFPELQPFPHGSFKDEVSYLEDRLPAALSDRKSSVLRSNNMAHHCWHVFTATGCARLGYVTGDGSYTIEVCMTELDRASAGRFYPTGIMEGCSISKAMTRATGIGDINPRALICDFAFEPCGYSMNGIDGDRYSTIHVTPEEGFSYASYECNGSVHDAKDEITWVLRKVAQVFGPGSMSVSITGVSQEVWARIGGSLEALALKCCDRSDDEFPGAGTVIFRTFTRMTRSETTTGGYNGW</sequence>
<comment type="caution">
    <text evidence="1">The sequence shown here is derived from an EMBL/GenBank/DDBJ whole genome shotgun (WGS) entry which is preliminary data.</text>
</comment>
<proteinExistence type="predicted"/>
<keyword evidence="2" id="KW-1185">Reference proteome</keyword>
<organism evidence="1 2">
    <name type="scientific">Melastoma candidum</name>
    <dbReference type="NCBI Taxonomy" id="119954"/>
    <lineage>
        <taxon>Eukaryota</taxon>
        <taxon>Viridiplantae</taxon>
        <taxon>Streptophyta</taxon>
        <taxon>Embryophyta</taxon>
        <taxon>Tracheophyta</taxon>
        <taxon>Spermatophyta</taxon>
        <taxon>Magnoliopsida</taxon>
        <taxon>eudicotyledons</taxon>
        <taxon>Gunneridae</taxon>
        <taxon>Pentapetalae</taxon>
        <taxon>rosids</taxon>
        <taxon>malvids</taxon>
        <taxon>Myrtales</taxon>
        <taxon>Melastomataceae</taxon>
        <taxon>Melastomatoideae</taxon>
        <taxon>Melastomateae</taxon>
        <taxon>Melastoma</taxon>
    </lineage>
</organism>
<gene>
    <name evidence="1" type="ORF">MLD38_039665</name>
</gene>
<evidence type="ECO:0000313" key="1">
    <source>
        <dbReference type="EMBL" id="KAI4304110.1"/>
    </source>
</evidence>
<dbReference type="EMBL" id="CM042891">
    <property type="protein sequence ID" value="KAI4304110.1"/>
    <property type="molecule type" value="Genomic_DNA"/>
</dbReference>
<name>A0ACB9L3J9_9MYRT</name>
<reference evidence="2" key="1">
    <citation type="journal article" date="2023" name="Front. Plant Sci.">
        <title>Chromosomal-level genome assembly of Melastoma candidum provides insights into trichome evolution.</title>
        <authorList>
            <person name="Zhong Y."/>
            <person name="Wu W."/>
            <person name="Sun C."/>
            <person name="Zou P."/>
            <person name="Liu Y."/>
            <person name="Dai S."/>
            <person name="Zhou R."/>
        </authorList>
    </citation>
    <scope>NUCLEOTIDE SEQUENCE [LARGE SCALE GENOMIC DNA]</scope>
</reference>
<protein>
    <submittedName>
        <fullName evidence="1">Uncharacterized protein</fullName>
    </submittedName>
</protein>
<evidence type="ECO:0000313" key="2">
    <source>
        <dbReference type="Proteomes" id="UP001057402"/>
    </source>
</evidence>
<accession>A0ACB9L3J9</accession>
<dbReference type="Proteomes" id="UP001057402">
    <property type="component" value="Chromosome 12"/>
</dbReference>